<accession>A0ABD5Q5T9</accession>
<organism evidence="1 2">
    <name type="scientific">Halorussus aquaticus</name>
    <dbReference type="NCBI Taxonomy" id="2953748"/>
    <lineage>
        <taxon>Archaea</taxon>
        <taxon>Methanobacteriati</taxon>
        <taxon>Methanobacteriota</taxon>
        <taxon>Stenosarchaea group</taxon>
        <taxon>Halobacteria</taxon>
        <taxon>Halobacteriales</taxon>
        <taxon>Haladaptataceae</taxon>
        <taxon>Halorussus</taxon>
    </lineage>
</organism>
<gene>
    <name evidence="1" type="ORF">ACFO9K_17680</name>
</gene>
<keyword evidence="2" id="KW-1185">Reference proteome</keyword>
<dbReference type="EMBL" id="JBHSHT010000002">
    <property type="protein sequence ID" value="MFC4826087.1"/>
    <property type="molecule type" value="Genomic_DNA"/>
</dbReference>
<comment type="caution">
    <text evidence="1">The sequence shown here is derived from an EMBL/GenBank/DDBJ whole genome shotgun (WGS) entry which is preliminary data.</text>
</comment>
<reference evidence="1 2" key="1">
    <citation type="journal article" date="2019" name="Int. J. Syst. Evol. Microbiol.">
        <title>The Global Catalogue of Microorganisms (GCM) 10K type strain sequencing project: providing services to taxonomists for standard genome sequencing and annotation.</title>
        <authorList>
            <consortium name="The Broad Institute Genomics Platform"/>
            <consortium name="The Broad Institute Genome Sequencing Center for Infectious Disease"/>
            <person name="Wu L."/>
            <person name="Ma J."/>
        </authorList>
    </citation>
    <scope>NUCLEOTIDE SEQUENCE [LARGE SCALE GENOMIC DNA]</scope>
    <source>
        <strain evidence="1 2">XZYJ18</strain>
    </source>
</reference>
<dbReference type="GeneID" id="73046820"/>
<evidence type="ECO:0000313" key="1">
    <source>
        <dbReference type="EMBL" id="MFC4826087.1"/>
    </source>
</evidence>
<dbReference type="RefSeq" id="WP_163519919.1">
    <property type="nucleotide sequence ID" value="NZ_CP100400.1"/>
</dbReference>
<name>A0ABD5Q5T9_9EURY</name>
<evidence type="ECO:0000313" key="2">
    <source>
        <dbReference type="Proteomes" id="UP001595945"/>
    </source>
</evidence>
<dbReference type="AlphaFoldDB" id="A0ABD5Q5T9"/>
<protein>
    <submittedName>
        <fullName evidence="1">CopG family transcriptional regulator</fullName>
    </submittedName>
</protein>
<sequence>MERRYSITCERDRAKRIETLAREYDLTTQEVLRQLIEVGLEEIETDE</sequence>
<proteinExistence type="predicted"/>
<dbReference type="Proteomes" id="UP001595945">
    <property type="component" value="Unassembled WGS sequence"/>
</dbReference>